<dbReference type="InterPro" id="IPR007941">
    <property type="entry name" value="DUF726"/>
</dbReference>
<protein>
    <recommendedName>
        <fullName evidence="10">Transmembrane and coiled-coil domain-containing protein 4</fullName>
    </recommendedName>
</protein>
<dbReference type="GO" id="GO:0016020">
    <property type="term" value="C:membrane"/>
    <property type="evidence" value="ECO:0007669"/>
    <property type="project" value="UniProtKB-SubCell"/>
</dbReference>
<dbReference type="PANTHER" id="PTHR17920">
    <property type="entry name" value="TRANSMEMBRANE AND COILED-COIL DOMAIN-CONTAINING PROTEIN 4 TMCO4"/>
    <property type="match status" value="1"/>
</dbReference>
<comment type="caution">
    <text evidence="8">The sequence shown here is derived from an EMBL/GenBank/DDBJ whole genome shotgun (WGS) entry which is preliminary data.</text>
</comment>
<name>W7TZH7_9STRA</name>
<evidence type="ECO:0000256" key="7">
    <source>
        <dbReference type="SAM" id="Phobius"/>
    </source>
</evidence>
<evidence type="ECO:0000256" key="1">
    <source>
        <dbReference type="ARBA" id="ARBA00004141"/>
    </source>
</evidence>
<feature type="region of interest" description="Disordered" evidence="6">
    <location>
        <begin position="419"/>
        <end position="461"/>
    </location>
</feature>
<sequence>MALAMLSTEERVCLLGLLALSMPSQDQAFGRYNLRLLRTVSNMLGLQENHCSALYPLLHSEGNDVKIRHTQLLAFLKPFEGAESLAFDEKVQFAQASCKNHTYTEELGLKQEPPADQAYHISGKRFSGSAVYHERRRRYLILRDLMISLACRSLYDARTRRIMMRLASDAFEISWRNIACVEAFTASYLYEIWEARQEKEKINKGLRYAKITAAAVGGGALLALTGGLAAPAIGIGLSAMSATGAVVAGLTSTASVATLFGASGAGLVGYKMRRRTAALDQFEFRHVEPSGDKKESDLGRMAICICISGWLVEDESEYDTPFGVEPRNSDVAARLRLFYSRHNPQNIKYATLLADEFQGRESELEHECLRKYNASPFDDRNKKKRGNSKSPRKYLYDSLPEAEKEEIFQLIASYDEPSVHAGTDEHTHESVRISRRARLSRGDSASCKSSSKCRSDDSSYSKSTTTLINMMHECDDNGDEVSVESQSNTENEDYLLNAEIHRIVGLQYSSTSEGLSPSKSIDRAEIDPMMLSRIDREPRCSNLPFCLSRSRQVENRKDQGEKCEVQDESELGAKVFDALLDSECRDLSQDFSPWWLDMFPYLETFTLHWESKALSKMGSSVMDIVASFGQQAALEVLTFTAAASLVSALAWPITLLQAADMIDNSWTIACEKADRAGQLLAQILVRKERGHRPIVLIGFSMGARLIMACLSELARIHNSWEDGQNDKGQKPEVQIKASTSAVQLSPTASTPSREKTETGSPVSGLIDTVVLMGAPVSCSESSWVKARKVVAGRLVNCYSKKDWVLSLMYRYHKLVTNAAGIAPVHVCGIENVDVSELVPGHQHYATKIKDILLLVGLEDSYLKMNK</sequence>
<dbReference type="SUPFAM" id="SSF53474">
    <property type="entry name" value="alpha/beta-Hydrolases"/>
    <property type="match status" value="1"/>
</dbReference>
<gene>
    <name evidence="8" type="ORF">Naga_100021g52</name>
</gene>
<feature type="transmembrane region" description="Helical" evidence="7">
    <location>
        <begin position="211"/>
        <end position="233"/>
    </location>
</feature>
<evidence type="ECO:0008006" key="10">
    <source>
        <dbReference type="Google" id="ProtNLM"/>
    </source>
</evidence>
<keyword evidence="4 7" id="KW-1133">Transmembrane helix</keyword>
<reference evidence="8 9" key="1">
    <citation type="journal article" date="2014" name="Mol. Plant">
        <title>Chromosome Scale Genome Assembly and Transcriptome Profiling of Nannochloropsis gaditana in Nitrogen Depletion.</title>
        <authorList>
            <person name="Corteggiani Carpinelli E."/>
            <person name="Telatin A."/>
            <person name="Vitulo N."/>
            <person name="Forcato C."/>
            <person name="D'Angelo M."/>
            <person name="Schiavon R."/>
            <person name="Vezzi A."/>
            <person name="Giacometti G.M."/>
            <person name="Morosinotto T."/>
            <person name="Valle G."/>
        </authorList>
    </citation>
    <scope>NUCLEOTIDE SEQUENCE [LARGE SCALE GENOMIC DNA]</scope>
    <source>
        <strain evidence="8 9">B-31</strain>
    </source>
</reference>
<evidence type="ECO:0000256" key="4">
    <source>
        <dbReference type="ARBA" id="ARBA00022989"/>
    </source>
</evidence>
<feature type="compositionally biased region" description="Basic and acidic residues" evidence="6">
    <location>
        <begin position="422"/>
        <end position="432"/>
    </location>
</feature>
<keyword evidence="5 7" id="KW-0472">Membrane</keyword>
<keyword evidence="9" id="KW-1185">Reference proteome</keyword>
<feature type="compositionally biased region" description="Polar residues" evidence="6">
    <location>
        <begin position="738"/>
        <end position="751"/>
    </location>
</feature>
<dbReference type="Proteomes" id="UP000019335">
    <property type="component" value="Chromosome 10"/>
</dbReference>
<dbReference type="PANTHER" id="PTHR17920:SF3">
    <property type="entry name" value="TRANSMEMBRANE AND COILED-COIL DOMAIN-CONTAINING PROTEIN 4"/>
    <property type="match status" value="1"/>
</dbReference>
<evidence type="ECO:0000256" key="3">
    <source>
        <dbReference type="ARBA" id="ARBA00022692"/>
    </source>
</evidence>
<evidence type="ECO:0000256" key="2">
    <source>
        <dbReference type="ARBA" id="ARBA00009824"/>
    </source>
</evidence>
<evidence type="ECO:0000256" key="6">
    <source>
        <dbReference type="SAM" id="MobiDB-lite"/>
    </source>
</evidence>
<comment type="similarity">
    <text evidence="2">Belongs to the TMCO4 family.</text>
</comment>
<comment type="subcellular location">
    <subcellularLocation>
        <location evidence="1">Membrane</location>
        <topology evidence="1">Multi-pass membrane protein</topology>
    </subcellularLocation>
</comment>
<keyword evidence="3 7" id="KW-0812">Transmembrane</keyword>
<organism evidence="8 9">
    <name type="scientific">Nannochloropsis gaditana</name>
    <dbReference type="NCBI Taxonomy" id="72520"/>
    <lineage>
        <taxon>Eukaryota</taxon>
        <taxon>Sar</taxon>
        <taxon>Stramenopiles</taxon>
        <taxon>Ochrophyta</taxon>
        <taxon>Eustigmatophyceae</taxon>
        <taxon>Eustigmatales</taxon>
        <taxon>Monodopsidaceae</taxon>
        <taxon>Nannochloropsis</taxon>
    </lineage>
</organism>
<proteinExistence type="inferred from homology"/>
<evidence type="ECO:0000256" key="5">
    <source>
        <dbReference type="ARBA" id="ARBA00023136"/>
    </source>
</evidence>
<dbReference type="AlphaFoldDB" id="W7TZH7"/>
<feature type="compositionally biased region" description="Low complexity" evidence="6">
    <location>
        <begin position="442"/>
        <end position="452"/>
    </location>
</feature>
<dbReference type="Pfam" id="PF05277">
    <property type="entry name" value="DUF726"/>
    <property type="match status" value="3"/>
</dbReference>
<feature type="transmembrane region" description="Helical" evidence="7">
    <location>
        <begin position="245"/>
        <end position="270"/>
    </location>
</feature>
<accession>W7TZH7</accession>
<feature type="region of interest" description="Disordered" evidence="6">
    <location>
        <begin position="738"/>
        <end position="761"/>
    </location>
</feature>
<evidence type="ECO:0000313" key="8">
    <source>
        <dbReference type="EMBL" id="EWM25844.1"/>
    </source>
</evidence>
<dbReference type="InterPro" id="IPR029058">
    <property type="entry name" value="AB_hydrolase_fold"/>
</dbReference>
<evidence type="ECO:0000313" key="9">
    <source>
        <dbReference type="Proteomes" id="UP000019335"/>
    </source>
</evidence>
<dbReference type="OrthoDB" id="277931at2759"/>
<dbReference type="EMBL" id="AZIL01000830">
    <property type="protein sequence ID" value="EWM25844.1"/>
    <property type="molecule type" value="Genomic_DNA"/>
</dbReference>